<evidence type="ECO:0000313" key="2">
    <source>
        <dbReference type="Proteomes" id="UP000324222"/>
    </source>
</evidence>
<name>A0A5B7DS53_PORTR</name>
<sequence length="87" mass="9015">MAALAFARCSGSASSLPGLGACGGWLAVIPQPGTRGPRPGPLSPEVTPCTFPGYQFTDKFDGRVNICWGEPCVCGACLIIFSQHSND</sequence>
<dbReference type="Proteomes" id="UP000324222">
    <property type="component" value="Unassembled WGS sequence"/>
</dbReference>
<dbReference type="AlphaFoldDB" id="A0A5B7DS53"/>
<accession>A0A5B7DS53</accession>
<comment type="caution">
    <text evidence="1">The sequence shown here is derived from an EMBL/GenBank/DDBJ whole genome shotgun (WGS) entry which is preliminary data.</text>
</comment>
<keyword evidence="2" id="KW-1185">Reference proteome</keyword>
<proteinExistence type="predicted"/>
<reference evidence="1 2" key="1">
    <citation type="submission" date="2019-05" db="EMBL/GenBank/DDBJ databases">
        <title>Another draft genome of Portunus trituberculatus and its Hox gene families provides insights of decapod evolution.</title>
        <authorList>
            <person name="Jeong J.-H."/>
            <person name="Song I."/>
            <person name="Kim S."/>
            <person name="Choi T."/>
            <person name="Kim D."/>
            <person name="Ryu S."/>
            <person name="Kim W."/>
        </authorList>
    </citation>
    <scope>NUCLEOTIDE SEQUENCE [LARGE SCALE GENOMIC DNA]</scope>
    <source>
        <tissue evidence="1">Muscle</tissue>
    </source>
</reference>
<organism evidence="1 2">
    <name type="scientific">Portunus trituberculatus</name>
    <name type="common">Swimming crab</name>
    <name type="synonym">Neptunus trituberculatus</name>
    <dbReference type="NCBI Taxonomy" id="210409"/>
    <lineage>
        <taxon>Eukaryota</taxon>
        <taxon>Metazoa</taxon>
        <taxon>Ecdysozoa</taxon>
        <taxon>Arthropoda</taxon>
        <taxon>Crustacea</taxon>
        <taxon>Multicrustacea</taxon>
        <taxon>Malacostraca</taxon>
        <taxon>Eumalacostraca</taxon>
        <taxon>Eucarida</taxon>
        <taxon>Decapoda</taxon>
        <taxon>Pleocyemata</taxon>
        <taxon>Brachyura</taxon>
        <taxon>Eubrachyura</taxon>
        <taxon>Portunoidea</taxon>
        <taxon>Portunidae</taxon>
        <taxon>Portuninae</taxon>
        <taxon>Portunus</taxon>
    </lineage>
</organism>
<dbReference type="EMBL" id="VSRR010001336">
    <property type="protein sequence ID" value="MPC24492.1"/>
    <property type="molecule type" value="Genomic_DNA"/>
</dbReference>
<evidence type="ECO:0000313" key="1">
    <source>
        <dbReference type="EMBL" id="MPC24492.1"/>
    </source>
</evidence>
<gene>
    <name evidence="1" type="ORF">E2C01_017573</name>
</gene>
<protein>
    <submittedName>
        <fullName evidence="1">Uncharacterized protein</fullName>
    </submittedName>
</protein>